<organism evidence="1 2">
    <name type="scientific">Caerostris darwini</name>
    <dbReference type="NCBI Taxonomy" id="1538125"/>
    <lineage>
        <taxon>Eukaryota</taxon>
        <taxon>Metazoa</taxon>
        <taxon>Ecdysozoa</taxon>
        <taxon>Arthropoda</taxon>
        <taxon>Chelicerata</taxon>
        <taxon>Arachnida</taxon>
        <taxon>Araneae</taxon>
        <taxon>Araneomorphae</taxon>
        <taxon>Entelegynae</taxon>
        <taxon>Araneoidea</taxon>
        <taxon>Araneidae</taxon>
        <taxon>Caerostris</taxon>
    </lineage>
</organism>
<gene>
    <name evidence="1" type="ORF">CDAR_490241</name>
</gene>
<evidence type="ECO:0000313" key="1">
    <source>
        <dbReference type="EMBL" id="GIY67435.1"/>
    </source>
</evidence>
<name>A0AAV4VAZ5_9ARAC</name>
<protein>
    <submittedName>
        <fullName evidence="1">Uncharacterized protein</fullName>
    </submittedName>
</protein>
<reference evidence="1 2" key="1">
    <citation type="submission" date="2021-06" db="EMBL/GenBank/DDBJ databases">
        <title>Caerostris darwini draft genome.</title>
        <authorList>
            <person name="Kono N."/>
            <person name="Arakawa K."/>
        </authorList>
    </citation>
    <scope>NUCLEOTIDE SEQUENCE [LARGE SCALE GENOMIC DNA]</scope>
</reference>
<dbReference type="EMBL" id="BPLQ01012736">
    <property type="protein sequence ID" value="GIY67435.1"/>
    <property type="molecule type" value="Genomic_DNA"/>
</dbReference>
<comment type="caution">
    <text evidence="1">The sequence shown here is derived from an EMBL/GenBank/DDBJ whole genome shotgun (WGS) entry which is preliminary data.</text>
</comment>
<evidence type="ECO:0000313" key="2">
    <source>
        <dbReference type="Proteomes" id="UP001054837"/>
    </source>
</evidence>
<sequence length="150" mass="17029">MISPAGGIPAVQGIMLMVVEKSMRSFENGGDGEKWGVKIFLGRLRACSNDLKLGLQILPNRYRSSPWHYSKHPFCYLCLHTPIRAPFSRNHGDESQTDLKQNGKEGVLYAIRFSSVWVTENDVGTRNYLIGLFSSAQLQGYNTYERKCFY</sequence>
<accession>A0AAV4VAZ5</accession>
<keyword evidence="2" id="KW-1185">Reference proteome</keyword>
<dbReference type="Proteomes" id="UP001054837">
    <property type="component" value="Unassembled WGS sequence"/>
</dbReference>
<dbReference type="AlphaFoldDB" id="A0AAV4VAZ5"/>
<proteinExistence type="predicted"/>